<feature type="compositionally biased region" description="Basic residues" evidence="1">
    <location>
        <begin position="607"/>
        <end position="624"/>
    </location>
</feature>
<feature type="region of interest" description="Disordered" evidence="1">
    <location>
        <begin position="154"/>
        <end position="358"/>
    </location>
</feature>
<feature type="compositionally biased region" description="Polar residues" evidence="1">
    <location>
        <begin position="210"/>
        <end position="225"/>
    </location>
</feature>
<accession>A0A2C6LHJ6</accession>
<feature type="region of interest" description="Disordered" evidence="1">
    <location>
        <begin position="983"/>
        <end position="1021"/>
    </location>
</feature>
<feature type="compositionally biased region" description="Acidic residues" evidence="1">
    <location>
        <begin position="1119"/>
        <end position="1133"/>
    </location>
</feature>
<feature type="region of interest" description="Disordered" evidence="1">
    <location>
        <begin position="1085"/>
        <end position="1149"/>
    </location>
</feature>
<dbReference type="Proteomes" id="UP000221165">
    <property type="component" value="Unassembled WGS sequence"/>
</dbReference>
<comment type="caution">
    <text evidence="2">The sequence shown here is derived from an EMBL/GenBank/DDBJ whole genome shotgun (WGS) entry which is preliminary data.</text>
</comment>
<feature type="compositionally biased region" description="Basic and acidic residues" evidence="1">
    <location>
        <begin position="701"/>
        <end position="712"/>
    </location>
</feature>
<evidence type="ECO:0000313" key="3">
    <source>
        <dbReference type="Proteomes" id="UP000221165"/>
    </source>
</evidence>
<feature type="compositionally biased region" description="Polar residues" evidence="1">
    <location>
        <begin position="244"/>
        <end position="253"/>
    </location>
</feature>
<sequence>MDMQAAVAPDLLPGGPSSSMAARAETEAAPGVSSFHASVPLGSFSRPDASSGTPRLQPLDLLTEERSEGLQTTEADAVGQALGSTDERDGAASAATAQVYEQKMQEMKAQIDDLWSQKEAFRRANERITRILTQLQQHEPQAAADLNAAAAEAVRSARGNPGSVTHRLLLRSPRDPSSGISDAYPSGRVTTTGDSGSRRRGSVSSARLPRSQSVTLRSGRESQQLRAAPVPRLDLQGPSLQKGGATSSRTPSGQHPEPVESYRGSRVRPTERLMRYRAENSRGSEELTHDCHLKREGSIDSRKKGHQLPPLPLRSGLAGSTGSREGMRPAKVRSASQNATPGRIPRLDSAGFSALPPLPTNGRRSLQFGQGLMSARSRSGSGSAMPLTARPSLAETALRTPRRCFLDDGIVCVSKPSGSSPAEGSPLGSPLGIAAAPIDFAALPGAGSQCDGGGILAGLEEHLAASVRQALETLQHVENGGNPGVSNSASAAALVAAGAAGGAMSCVQKPTDGYWHVMYTCVIKIRGTDFFLNVRCGDEGPRNGRLIATKEQAGIFKVCVRHLLRGARDMYDAWKVFWWHPMPVILVEELLPLDEVLRRRAEERLQQLKKKSKKRRNKKKKKSKSSPVANSSSTERLPEATTTGSRTEDSSASRSPSKSGRLSRANSCGSLTKRGASSSGQSSSGDDVDSGTVTAVQSGSDSEKSRKSGHRPDYSEWDALALMYIGSLDAEAPVCQFKGVDSRQLSRDEGWYVSNSRAAVVNGGNSSPASGYAGISEGAKADSGRSERRRGSSSLADLVSARTDSAAGAFDRACQLCLSNKLSLHEIFIVRRGDRERGCFPLYHRAARRYLYAHQTNGLVGMISARSTPEAAAAARAVRLAVNKRLSEKNGENAASNAEEADTEAKPLLESDPAGLNDESQTKSQDPTAPQMFTPSQFELVALSDLMVQQTVAQILAALPAPESPLAHNDDYDLDSIVGEEELYEGSPPTTVSSDEADFGFCPETPGASPSMSSSDEACQDRISSAASGDLTQDFSGDCMLLEPSLAPCSSPTHAGSAQDPGSVRTRPAGVPSLQLAGAVLGLPVDRRTSQSSRAARQRANKGRASQPIQTPVGCDQFLLEDLDAETDLEEAANGEALTPHEGEPQSAA</sequence>
<keyword evidence="3" id="KW-1185">Reference proteome</keyword>
<dbReference type="RefSeq" id="XP_067927638.1">
    <property type="nucleotide sequence ID" value="XM_068060405.1"/>
</dbReference>
<evidence type="ECO:0000256" key="1">
    <source>
        <dbReference type="SAM" id="MobiDB-lite"/>
    </source>
</evidence>
<feature type="compositionally biased region" description="Basic and acidic residues" evidence="1">
    <location>
        <begin position="268"/>
        <end position="302"/>
    </location>
</feature>
<feature type="region of interest" description="Disordered" evidence="1">
    <location>
        <begin position="771"/>
        <end position="795"/>
    </location>
</feature>
<feature type="compositionally biased region" description="Polar residues" evidence="1">
    <location>
        <begin position="627"/>
        <end position="645"/>
    </location>
</feature>
<proteinExistence type="predicted"/>
<organism evidence="2 3">
    <name type="scientific">Cystoisospora suis</name>
    <dbReference type="NCBI Taxonomy" id="483139"/>
    <lineage>
        <taxon>Eukaryota</taxon>
        <taxon>Sar</taxon>
        <taxon>Alveolata</taxon>
        <taxon>Apicomplexa</taxon>
        <taxon>Conoidasida</taxon>
        <taxon>Coccidia</taxon>
        <taxon>Eucoccidiorida</taxon>
        <taxon>Eimeriorina</taxon>
        <taxon>Sarcocystidae</taxon>
        <taxon>Cystoisospora</taxon>
    </lineage>
</organism>
<name>A0A2C6LHJ6_9APIC</name>
<feature type="compositionally biased region" description="Polar residues" evidence="1">
    <location>
        <begin position="918"/>
        <end position="932"/>
    </location>
</feature>
<feature type="compositionally biased region" description="Basic and acidic residues" evidence="1">
    <location>
        <begin position="1139"/>
        <end position="1149"/>
    </location>
</feature>
<feature type="compositionally biased region" description="Low complexity" evidence="1">
    <location>
        <begin position="186"/>
        <end position="195"/>
    </location>
</feature>
<gene>
    <name evidence="2" type="ORF">CSUI_000171</name>
</gene>
<reference evidence="2 3" key="1">
    <citation type="journal article" date="2017" name="Int. J. Parasitol.">
        <title>The genome of the protozoan parasite Cystoisospora suis and a reverse vaccinology approach to identify vaccine candidates.</title>
        <authorList>
            <person name="Palmieri N."/>
            <person name="Shrestha A."/>
            <person name="Ruttkowski B."/>
            <person name="Beck T."/>
            <person name="Vogl C."/>
            <person name="Tomley F."/>
            <person name="Blake D.P."/>
            <person name="Joachim A."/>
        </authorList>
    </citation>
    <scope>NUCLEOTIDE SEQUENCE [LARGE SCALE GENOMIC DNA]</scope>
    <source>
        <strain evidence="2 3">Wien I</strain>
    </source>
</reference>
<feature type="compositionally biased region" description="Polar residues" evidence="1">
    <location>
        <begin position="1008"/>
        <end position="1021"/>
    </location>
</feature>
<dbReference type="OrthoDB" id="331617at2759"/>
<feature type="region of interest" description="Disordered" evidence="1">
    <location>
        <begin position="607"/>
        <end position="712"/>
    </location>
</feature>
<feature type="region of interest" description="Disordered" evidence="1">
    <location>
        <begin position="1"/>
        <end position="75"/>
    </location>
</feature>
<protein>
    <submittedName>
        <fullName evidence="2">Uncharacterized protein</fullName>
    </submittedName>
</protein>
<dbReference type="GeneID" id="94423616"/>
<evidence type="ECO:0000313" key="2">
    <source>
        <dbReference type="EMBL" id="PHJ25992.1"/>
    </source>
</evidence>
<dbReference type="AlphaFoldDB" id="A0A2C6LHJ6"/>
<feature type="region of interest" description="Disordered" evidence="1">
    <location>
        <begin position="888"/>
        <end position="932"/>
    </location>
</feature>
<dbReference type="EMBL" id="MIGC01000072">
    <property type="protein sequence ID" value="PHJ25992.1"/>
    <property type="molecule type" value="Genomic_DNA"/>
</dbReference>
<feature type="compositionally biased region" description="Low complexity" evidence="1">
    <location>
        <begin position="652"/>
        <end position="664"/>
    </location>
</feature>
<feature type="compositionally biased region" description="Basic and acidic residues" evidence="1">
    <location>
        <begin position="779"/>
        <end position="790"/>
    </location>
</feature>
<feature type="region of interest" description="Disordered" evidence="1">
    <location>
        <begin position="1048"/>
        <end position="1069"/>
    </location>
</feature>
<dbReference type="VEuPathDB" id="ToxoDB:CSUI_000171"/>